<dbReference type="STRING" id="195883.A0A482XKX5"/>
<dbReference type="SMR" id="A0A482XKX5"/>
<evidence type="ECO:0000313" key="4">
    <source>
        <dbReference type="Proteomes" id="UP000291343"/>
    </source>
</evidence>
<comment type="caution">
    <text evidence="3">The sequence shown here is derived from an EMBL/GenBank/DDBJ whole genome shotgun (WGS) entry which is preliminary data.</text>
</comment>
<feature type="domain" description="Cathepsin propeptide inhibitor" evidence="2">
    <location>
        <begin position="35"/>
        <end position="95"/>
    </location>
</feature>
<dbReference type="AlphaFoldDB" id="A0A482XKX5"/>
<dbReference type="SUPFAM" id="SSF54001">
    <property type="entry name" value="Cysteine proteinases"/>
    <property type="match status" value="1"/>
</dbReference>
<dbReference type="Gene3D" id="1.10.287.2250">
    <property type="match status" value="1"/>
</dbReference>
<organism evidence="3 4">
    <name type="scientific">Laodelphax striatellus</name>
    <name type="common">Small brown planthopper</name>
    <name type="synonym">Delphax striatella</name>
    <dbReference type="NCBI Taxonomy" id="195883"/>
    <lineage>
        <taxon>Eukaryota</taxon>
        <taxon>Metazoa</taxon>
        <taxon>Ecdysozoa</taxon>
        <taxon>Arthropoda</taxon>
        <taxon>Hexapoda</taxon>
        <taxon>Insecta</taxon>
        <taxon>Pterygota</taxon>
        <taxon>Neoptera</taxon>
        <taxon>Paraneoptera</taxon>
        <taxon>Hemiptera</taxon>
        <taxon>Auchenorrhyncha</taxon>
        <taxon>Fulgoroidea</taxon>
        <taxon>Delphacidae</taxon>
        <taxon>Criomorphinae</taxon>
        <taxon>Laodelphax</taxon>
    </lineage>
</organism>
<keyword evidence="4" id="KW-1185">Reference proteome</keyword>
<dbReference type="InParanoid" id="A0A482XKX5"/>
<dbReference type="InterPro" id="IPR013201">
    <property type="entry name" value="Prot_inhib_I29"/>
</dbReference>
<feature type="signal peptide" evidence="1">
    <location>
        <begin position="1"/>
        <end position="21"/>
    </location>
</feature>
<sequence length="99" mass="11829">MKIHLLGFVLTLALLLVLVSTTKDKAPTGDELMTWEQYKIAFNKVFENCEEECRRHEYFCKTKRIIDEHNRLYNMGEKTYSMDLNQFSDRNAMESYKNH</sequence>
<name>A0A482XKX5_LAOST</name>
<evidence type="ECO:0000259" key="2">
    <source>
        <dbReference type="SMART" id="SM00848"/>
    </source>
</evidence>
<dbReference type="Proteomes" id="UP000291343">
    <property type="component" value="Unassembled WGS sequence"/>
</dbReference>
<dbReference type="SMART" id="SM00848">
    <property type="entry name" value="Inhibitor_I29"/>
    <property type="match status" value="1"/>
</dbReference>
<evidence type="ECO:0000313" key="3">
    <source>
        <dbReference type="EMBL" id="RZF46745.1"/>
    </source>
</evidence>
<protein>
    <recommendedName>
        <fullName evidence="2">Cathepsin propeptide inhibitor domain-containing protein</fullName>
    </recommendedName>
</protein>
<accession>A0A482XKX5</accession>
<reference evidence="3 4" key="1">
    <citation type="journal article" date="2017" name="Gigascience">
        <title>Genome sequence of the small brown planthopper, Laodelphax striatellus.</title>
        <authorList>
            <person name="Zhu J."/>
            <person name="Jiang F."/>
            <person name="Wang X."/>
            <person name="Yang P."/>
            <person name="Bao Y."/>
            <person name="Zhao W."/>
            <person name="Wang W."/>
            <person name="Lu H."/>
            <person name="Wang Q."/>
            <person name="Cui N."/>
            <person name="Li J."/>
            <person name="Chen X."/>
            <person name="Luo L."/>
            <person name="Yu J."/>
            <person name="Kang L."/>
            <person name="Cui F."/>
        </authorList>
    </citation>
    <scope>NUCLEOTIDE SEQUENCE [LARGE SCALE GENOMIC DNA]</scope>
    <source>
        <strain evidence="3">Lst14</strain>
    </source>
</reference>
<dbReference type="InterPro" id="IPR038765">
    <property type="entry name" value="Papain-like_cys_pep_sf"/>
</dbReference>
<gene>
    <name evidence="3" type="ORF">LSTR_LSTR002608</name>
</gene>
<dbReference type="OrthoDB" id="6601796at2759"/>
<dbReference type="EMBL" id="QKKF02005739">
    <property type="protein sequence ID" value="RZF46745.1"/>
    <property type="molecule type" value="Genomic_DNA"/>
</dbReference>
<feature type="chain" id="PRO_5019827376" description="Cathepsin propeptide inhibitor domain-containing protein" evidence="1">
    <location>
        <begin position="22"/>
        <end position="99"/>
    </location>
</feature>
<proteinExistence type="predicted"/>
<keyword evidence="1" id="KW-0732">Signal</keyword>
<evidence type="ECO:0000256" key="1">
    <source>
        <dbReference type="SAM" id="SignalP"/>
    </source>
</evidence>
<dbReference type="Pfam" id="PF08246">
    <property type="entry name" value="Inhibitor_I29"/>
    <property type="match status" value="1"/>
</dbReference>